<accession>A0ABR3G2W9</accession>
<dbReference type="InterPro" id="IPR011010">
    <property type="entry name" value="DNA_brk_join_enz"/>
</dbReference>
<dbReference type="EMBL" id="JBBBZM010000829">
    <property type="protein sequence ID" value="KAL0630302.1"/>
    <property type="molecule type" value="Genomic_DNA"/>
</dbReference>
<sequence>MHQRLSASRIKKSIALARADGREVWLSDDHGAYGNGRLVLRITPGGVQRFYYRPPRATGRSTAIPIGLYSRISQTGYLTLTQARHYASSLYLSLNSEAVRELKVIQPQASPLKAEPCDVLESTSQTKSHTALTLVQLCRDYVKWLRDTKKKSASEINTLVERLIATNELANIAARQITSEAITDLLRKVIDLTSGHTGQKVRSLLHAAYGRTLKAKFDPSSPKSQVDHGIESNPITGVDSLAQFKKARDRYLRDSELAEVWRQLQSDTELSIPIRGVRLCLLLGGQRAEQVVSVKINNVDLEARTLLILDGKGRRALASYLKYGYIPMEDSVTE</sequence>
<dbReference type="InterPro" id="IPR038488">
    <property type="entry name" value="Integrase_DNA-bd_sf"/>
</dbReference>
<protein>
    <recommendedName>
        <fullName evidence="6">Integrase</fullName>
    </recommendedName>
</protein>
<evidence type="ECO:0000256" key="1">
    <source>
        <dbReference type="ARBA" id="ARBA00008857"/>
    </source>
</evidence>
<dbReference type="Gene3D" id="1.10.150.130">
    <property type="match status" value="1"/>
</dbReference>
<dbReference type="Gene3D" id="3.30.160.390">
    <property type="entry name" value="Integrase, DNA-binding domain"/>
    <property type="match status" value="1"/>
</dbReference>
<feature type="non-terminal residue" evidence="4">
    <location>
        <position position="334"/>
    </location>
</feature>
<dbReference type="InterPro" id="IPR050808">
    <property type="entry name" value="Phage_Integrase"/>
</dbReference>
<keyword evidence="3" id="KW-0238">DNA-binding</keyword>
<comment type="caution">
    <text evidence="4">The sequence shown here is derived from an EMBL/GenBank/DDBJ whole genome shotgun (WGS) entry which is preliminary data.</text>
</comment>
<evidence type="ECO:0000256" key="2">
    <source>
        <dbReference type="ARBA" id="ARBA00022908"/>
    </source>
</evidence>
<dbReference type="InterPro" id="IPR010998">
    <property type="entry name" value="Integrase_recombinase_N"/>
</dbReference>
<evidence type="ECO:0000313" key="4">
    <source>
        <dbReference type="EMBL" id="KAL0630302.1"/>
    </source>
</evidence>
<name>A0ABR3G2W9_9PEZI</name>
<dbReference type="Proteomes" id="UP001447188">
    <property type="component" value="Unassembled WGS sequence"/>
</dbReference>
<evidence type="ECO:0008006" key="6">
    <source>
        <dbReference type="Google" id="ProtNLM"/>
    </source>
</evidence>
<reference evidence="4 5" key="1">
    <citation type="submission" date="2024-02" db="EMBL/GenBank/DDBJ databases">
        <title>Discinaceae phylogenomics.</title>
        <authorList>
            <person name="Dirks A.C."/>
            <person name="James T.Y."/>
        </authorList>
    </citation>
    <scope>NUCLEOTIDE SEQUENCE [LARGE SCALE GENOMIC DNA]</scope>
    <source>
        <strain evidence="4 5">ACD0624</strain>
    </source>
</reference>
<comment type="similarity">
    <text evidence="1">Belongs to the 'phage' integrase family.</text>
</comment>
<proteinExistence type="inferred from homology"/>
<evidence type="ECO:0000313" key="5">
    <source>
        <dbReference type="Proteomes" id="UP001447188"/>
    </source>
</evidence>
<keyword evidence="5" id="KW-1185">Reference proteome</keyword>
<dbReference type="PANTHER" id="PTHR30629">
    <property type="entry name" value="PROPHAGE INTEGRASE"/>
    <property type="match status" value="1"/>
</dbReference>
<gene>
    <name evidence="4" type="ORF">Q9L58_010851</name>
</gene>
<evidence type="ECO:0000256" key="3">
    <source>
        <dbReference type="ARBA" id="ARBA00023125"/>
    </source>
</evidence>
<dbReference type="SUPFAM" id="SSF56349">
    <property type="entry name" value="DNA breaking-rejoining enzymes"/>
    <property type="match status" value="1"/>
</dbReference>
<keyword evidence="2" id="KW-0229">DNA integration</keyword>
<dbReference type="PANTHER" id="PTHR30629:SF2">
    <property type="entry name" value="PROPHAGE INTEGRASE INTS-RELATED"/>
    <property type="match status" value="1"/>
</dbReference>
<organism evidence="4 5">
    <name type="scientific">Discina gigas</name>
    <dbReference type="NCBI Taxonomy" id="1032678"/>
    <lineage>
        <taxon>Eukaryota</taxon>
        <taxon>Fungi</taxon>
        <taxon>Dikarya</taxon>
        <taxon>Ascomycota</taxon>
        <taxon>Pezizomycotina</taxon>
        <taxon>Pezizomycetes</taxon>
        <taxon>Pezizales</taxon>
        <taxon>Discinaceae</taxon>
        <taxon>Discina</taxon>
    </lineage>
</organism>